<keyword evidence="1" id="KW-0812">Transmembrane</keyword>
<evidence type="ECO:0000256" key="1">
    <source>
        <dbReference type="SAM" id="Phobius"/>
    </source>
</evidence>
<dbReference type="RefSeq" id="WP_029607638.1">
    <property type="nucleotide sequence ID" value="NZ_CP017063.1"/>
</dbReference>
<evidence type="ECO:0000313" key="5">
    <source>
        <dbReference type="Proteomes" id="UP000542889"/>
    </source>
</evidence>
<accession>A0A179ZM51</accession>
<reference evidence="3 4" key="1">
    <citation type="submission" date="2017-12" db="EMBL/GenBank/DDBJ databases">
        <title>Phylogenetic diversity of female urinary microbiome.</title>
        <authorList>
            <person name="Thomas-White K."/>
            <person name="Wolfe A.J."/>
        </authorList>
    </citation>
    <scope>NUCLEOTIDE SEQUENCE [LARGE SCALE GENOMIC DNA]</scope>
    <source>
        <strain evidence="3 4">UMB0004</strain>
    </source>
</reference>
<sequence length="221" mass="24977">MRTWFQYRTPLQLGLLLVGGWTILSILFVVLILAFTPANMSIGGLFIPTVYRLDNGAVTIDWSSYLWLFAALCGYLMGARFRRSKTPFSLMKAYTPLIVLWFLVVVLAQWYPLANLTHPHSLDGFLLQVILNFSWVMPAGSISLLVGLSAKGGRLALMFWLIFLIQSQFYRQLVVNGQSRFGIVMSHVGMVQVQAWLLGLIALIFTVFFGFLCTDPDITKR</sequence>
<name>A0A179ZM51_LACRH</name>
<evidence type="ECO:0000313" key="3">
    <source>
        <dbReference type="EMBL" id="PLA55571.1"/>
    </source>
</evidence>
<keyword evidence="1" id="KW-1133">Transmembrane helix</keyword>
<dbReference type="AlphaFoldDB" id="A0A179ZM51"/>
<dbReference type="GeneID" id="69830149"/>
<feature type="transmembrane region" description="Helical" evidence="1">
    <location>
        <begin position="62"/>
        <end position="81"/>
    </location>
</feature>
<dbReference type="Proteomes" id="UP000542889">
    <property type="component" value="Unassembled WGS sequence"/>
</dbReference>
<feature type="transmembrane region" description="Helical" evidence="1">
    <location>
        <begin position="193"/>
        <end position="213"/>
    </location>
</feature>
<feature type="transmembrane region" description="Helical" evidence="1">
    <location>
        <begin position="125"/>
        <end position="148"/>
    </location>
</feature>
<gene>
    <name evidence="3" type="ORF">CYJ91_12720</name>
    <name evidence="2" type="ORF">HWN39_11315</name>
</gene>
<organism evidence="2 5">
    <name type="scientific">Lacticaseibacillus rhamnosus</name>
    <name type="common">Lactobacillus rhamnosus</name>
    <dbReference type="NCBI Taxonomy" id="47715"/>
    <lineage>
        <taxon>Bacteria</taxon>
        <taxon>Bacillati</taxon>
        <taxon>Bacillota</taxon>
        <taxon>Bacilli</taxon>
        <taxon>Lactobacillales</taxon>
        <taxon>Lactobacillaceae</taxon>
        <taxon>Lacticaseibacillus</taxon>
    </lineage>
</organism>
<feature type="transmembrane region" description="Helical" evidence="1">
    <location>
        <begin position="155"/>
        <end position="173"/>
    </location>
</feature>
<dbReference type="Proteomes" id="UP000234212">
    <property type="component" value="Unassembled WGS sequence"/>
</dbReference>
<feature type="transmembrane region" description="Helical" evidence="1">
    <location>
        <begin position="93"/>
        <end position="113"/>
    </location>
</feature>
<keyword evidence="1" id="KW-0472">Membrane</keyword>
<feature type="transmembrane region" description="Helical" evidence="1">
    <location>
        <begin position="12"/>
        <end position="35"/>
    </location>
</feature>
<comment type="caution">
    <text evidence="2">The sequence shown here is derived from an EMBL/GenBank/DDBJ whole genome shotgun (WGS) entry which is preliminary data.</text>
</comment>
<evidence type="ECO:0000313" key="4">
    <source>
        <dbReference type="Proteomes" id="UP000234212"/>
    </source>
</evidence>
<evidence type="ECO:0000313" key="2">
    <source>
        <dbReference type="EMBL" id="NVO89060.1"/>
    </source>
</evidence>
<dbReference type="EMBL" id="PKJX01000008">
    <property type="protein sequence ID" value="PLA55571.1"/>
    <property type="molecule type" value="Genomic_DNA"/>
</dbReference>
<proteinExistence type="predicted"/>
<protein>
    <submittedName>
        <fullName evidence="2">Uncharacterized protein</fullName>
    </submittedName>
</protein>
<dbReference type="EMBL" id="JABXWP010000018">
    <property type="protein sequence ID" value="NVO89060.1"/>
    <property type="molecule type" value="Genomic_DNA"/>
</dbReference>
<reference evidence="2 5" key="2">
    <citation type="submission" date="2020-06" db="EMBL/GenBank/DDBJ databases">
        <title>Lactobacillus rhamnosus QC,genome.</title>
        <authorList>
            <person name="Yi H."/>
            <person name="Jin M."/>
        </authorList>
    </citation>
    <scope>NUCLEOTIDE SEQUENCE [LARGE SCALE GENOMIC DNA]</scope>
    <source>
        <strain evidence="2 5">QC</strain>
    </source>
</reference>